<reference evidence="2 3" key="1">
    <citation type="submission" date="2024-04" db="EMBL/GenBank/DDBJ databases">
        <title>Isolation of an actinomycete strain from pig manure.</title>
        <authorList>
            <person name="Gong T."/>
            <person name="Yu Z."/>
            <person name="An M."/>
            <person name="Wei C."/>
            <person name="Yang W."/>
            <person name="Liu L."/>
        </authorList>
    </citation>
    <scope>NUCLEOTIDE SEQUENCE [LARGE SCALE GENOMIC DNA]</scope>
    <source>
        <strain evidence="2 3">ZF39</strain>
    </source>
</reference>
<dbReference type="EMBL" id="CP154795">
    <property type="protein sequence ID" value="XAN06048.1"/>
    <property type="molecule type" value="Genomic_DNA"/>
</dbReference>
<organism evidence="2 3">
    <name type="scientific">Ammonicoccus fulvus</name>
    <dbReference type="NCBI Taxonomy" id="3138240"/>
    <lineage>
        <taxon>Bacteria</taxon>
        <taxon>Bacillati</taxon>
        <taxon>Actinomycetota</taxon>
        <taxon>Actinomycetes</taxon>
        <taxon>Propionibacteriales</taxon>
        <taxon>Propionibacteriaceae</taxon>
        <taxon>Ammonicoccus</taxon>
    </lineage>
</organism>
<dbReference type="SUPFAM" id="SSF53213">
    <property type="entry name" value="LigB-like"/>
    <property type="match status" value="1"/>
</dbReference>
<evidence type="ECO:0000313" key="3">
    <source>
        <dbReference type="Proteomes" id="UP001442841"/>
    </source>
</evidence>
<sequence length="330" mass="35965">MADIVLGLAASHSPQLSAGADMWFQHAARDAKRSELVGLDGELHTFDELIPNAPEGLAAELKPEVAAAKYERTQAAMTVLQEKLAEADVDIAIVIGDDQWELFRDEGVPTFALYLGDQLYDEPKAPEVVAGLDKSLQAAQWAQHGDALAWHPTHAELSSAITDHLCIREFDISRFTTQMPDRTLGHAFTFPRYRMALPLETPIVPIFINTYFPPNVPTPGRCFDLGVAIAEAIANWDSAARVAVITSGGLSHFVVDERLDNQVLTGLRTGDRAAFAEIPRNYLRSGNSEILNWICAAGALTGLDPTIVDYVPGYRSEAGTGTGMAFAYWQ</sequence>
<gene>
    <name evidence="2" type="ORF">AADG42_01570</name>
</gene>
<dbReference type="Gene3D" id="3.40.830.10">
    <property type="entry name" value="LigB-like"/>
    <property type="match status" value="1"/>
</dbReference>
<dbReference type="Pfam" id="PF02900">
    <property type="entry name" value="LigB"/>
    <property type="match status" value="1"/>
</dbReference>
<feature type="domain" description="Extradiol ring-cleavage dioxygenase class III enzyme subunit B" evidence="1">
    <location>
        <begin position="151"/>
        <end position="302"/>
    </location>
</feature>
<dbReference type="RefSeq" id="WP_425307486.1">
    <property type="nucleotide sequence ID" value="NZ_CP154795.1"/>
</dbReference>
<proteinExistence type="predicted"/>
<evidence type="ECO:0000313" key="2">
    <source>
        <dbReference type="EMBL" id="XAN06048.1"/>
    </source>
</evidence>
<accession>A0ABZ3FMK6</accession>
<dbReference type="InterPro" id="IPR004183">
    <property type="entry name" value="Xdiol_dOase_suB"/>
</dbReference>
<evidence type="ECO:0000259" key="1">
    <source>
        <dbReference type="Pfam" id="PF02900"/>
    </source>
</evidence>
<dbReference type="Proteomes" id="UP001442841">
    <property type="component" value="Chromosome"/>
</dbReference>
<protein>
    <recommendedName>
        <fullName evidence="1">Extradiol ring-cleavage dioxygenase class III enzyme subunit B domain-containing protein</fullName>
    </recommendedName>
</protein>
<keyword evidence="3" id="KW-1185">Reference proteome</keyword>
<name>A0ABZ3FMK6_9ACTN</name>